<keyword evidence="4" id="KW-0645">Protease</keyword>
<dbReference type="Pfam" id="PF01562">
    <property type="entry name" value="Pep_M12B_propep"/>
    <property type="match status" value="1"/>
</dbReference>
<gene>
    <name evidence="21" type="primary">LOC116035053</name>
</gene>
<dbReference type="Gene3D" id="3.40.390.10">
    <property type="entry name" value="Collagenase (Catalytic Domain)"/>
    <property type="match status" value="1"/>
</dbReference>
<feature type="binding site" description="in inhibited form" evidence="16">
    <location>
        <position position="192"/>
    </location>
    <ligand>
        <name>Zn(2+)</name>
        <dbReference type="ChEBI" id="CHEBI:29105"/>
        <note>catalytic</note>
    </ligand>
</feature>
<comment type="cofactor">
    <cofactor evidence="16">
        <name>Zn(2+)</name>
        <dbReference type="ChEBI" id="CHEBI:29105"/>
    </cofactor>
    <text evidence="16">Binds 1 zinc ion per subunit.</text>
</comment>
<comment type="subcellular location">
    <subcellularLocation>
        <location evidence="1">Secreted</location>
        <location evidence="1">Extracellular space</location>
        <location evidence="1">Extracellular matrix</location>
    </subcellularLocation>
</comment>
<feature type="binding site" evidence="16">
    <location>
        <position position="437"/>
    </location>
    <ligand>
        <name>Ca(2+)</name>
        <dbReference type="ChEBI" id="CHEBI:29108"/>
        <label>1</label>
    </ligand>
</feature>
<evidence type="ECO:0000256" key="6">
    <source>
        <dbReference type="ARBA" id="ARBA00022723"/>
    </source>
</evidence>
<comment type="caution">
    <text evidence="18">Lacks conserved residue(s) required for the propagation of feature annotation.</text>
</comment>
<keyword evidence="9" id="KW-0378">Hydrolase</keyword>
<reference evidence="21" key="2">
    <citation type="submission" date="2025-09" db="UniProtKB">
        <authorList>
            <consortium name="Ensembl"/>
        </authorList>
    </citation>
    <scope>IDENTIFICATION</scope>
</reference>
<feature type="binding site" evidence="16 18">
    <location>
        <position position="381"/>
    </location>
    <ligand>
        <name>Zn(2+)</name>
        <dbReference type="ChEBI" id="CHEBI:29105"/>
        <note>catalytic</note>
    </ligand>
</feature>
<feature type="binding site" evidence="16">
    <location>
        <position position="326"/>
    </location>
    <ligand>
        <name>Ca(2+)</name>
        <dbReference type="ChEBI" id="CHEBI:29108"/>
        <label>1</label>
    </ligand>
</feature>
<feature type="disulfide bond" evidence="17">
    <location>
        <begin position="509"/>
        <end position="520"/>
    </location>
</feature>
<keyword evidence="8" id="KW-0677">Repeat</keyword>
<evidence type="ECO:0000256" key="19">
    <source>
        <dbReference type="SAM" id="MobiDB-lite"/>
    </source>
</evidence>
<feature type="disulfide bond" evidence="17">
    <location>
        <begin position="337"/>
        <end position="343"/>
    </location>
</feature>
<proteinExistence type="predicted"/>
<sequence length="1399" mass="156807">SWGESWCTGLQRSPSAYEIVTPVRVNEAGDKFPTSVHFKRKRRSLDESTDNTTDHWASPNIHYRISAFGQHYHLNLTLDSGFLAPLYTVTVLGVPQGDNITDFATDGDVEEEDTELRHCFYKGLVNAQAEHAAVISLCSGLLGTFRSPEGEYFVEPLHSYQGEHYEEEHTKPHIVYRKSSPKKQTSGENSSCDTSGMVYYMMESGSATARPSNDSSGDSGPHRRSKRFLSYPRFVEVMLVADSKMVEHHGSNLQHYILTLMSIVSSIYKDPSIGNLINIVIVKLVIINNELDGPVISFNAQTTLKNFCIWQQSQNILDDNHHSHHDTAILITRQDICRARDKCDTLGLAELGTVCDPYRSCSISEDNGLSTAFTIAHELGHVFNMPHDDSNKCKEDGVKIQQHVMAPTLNYNTNPWMWSKCSRKYITEFLDTGYGECLLDEPVSRPYSLSQQLPGRIYNVNKQCELIFGQGTQVCPYMTQCRRLWCTSPEGAQRGCRTQHMPWADGTDCSLGKHCKHGMCIPKEHDATPVEGAWGVWSPFGTCSRTCGGGIKIAVRECNRPVPRNGGMYCVGRRMKFRSCNSEPCSKQKKDFREEQCAAFDGRHFNINGLPPNVRWVPKYSGILMKDRCKLFCRVAGSTAYYQLRDRVIDGTPCGPDTNDICVQGLCRVRFLTLINFNLVIVTSGDHSCIVIVWGYNEVVRIPSGATNVDVRQHSYSGKPEDDNYLSISNSRGEFLLNGEFVVSMFKREIKVGNAVIEYSGSDHVIERINCTDRIEEEIIVQVLSVGNLYNPDVRYSFNIPIEDKPQQFLWDAYGPWQECSRLCQGERKRKILCSRESDRVVVSDQRCHGTARPAVITEPCNTECELRWHVARKSECTAQCGLGYRTLEIYCAKISRTDGKTQKVDDRYCSGQRKPDDKEGCHGDCNPGGWEYSPWSECTKSCGGGTRRRGAVCRKAADADGDESKCSQRDKMTVQPCNEFLCPQWKTGDWSECLVTCGKGYKHRQMWCQFGEDRLDDRFCGSSKPESVQMCQQQECASWQVGPWGQCTTSCGPGYQMRAVKCVVGSYGAVMDDTECNAATRPTDTQDCELAQCPSSHPVPPGTKVPYNQGHKTQWRFGSWTQCSASCGKGTRMRYVSCRDNQGGVAEESACAHLPKPLAREVCSVVACGQWKVLEWTVCSVTCGQGKTTRQVLCVNFSDQEVNAIECDPDDRPTTDQDCAMSQCPSRSSESRPFPSSPNASARNNLPRSQSQQWRTGPWGACSSTCAGGFQRRVVVCQDENGYPANSCEDRSRPNEQRSCESGPCPQWIYGNWGECTKPCGGGIKTRLVVCQRPNGERFNDLSCEIHDKPPDREQCNTQPCPSSPHWSTDPWSSLFVFSQSLNIQYDALLFYYPKNSP</sequence>
<accession>A0A8C9XN55</accession>
<feature type="binding site" evidence="16">
    <location>
        <position position="319"/>
    </location>
    <ligand>
        <name>Ca(2+)</name>
        <dbReference type="ChEBI" id="CHEBI:29108"/>
        <label>2</label>
    </ligand>
</feature>
<evidence type="ECO:0000256" key="1">
    <source>
        <dbReference type="ARBA" id="ARBA00004498"/>
    </source>
</evidence>
<dbReference type="PANTHER" id="PTHR13723:SF33">
    <property type="entry name" value="A DISINTEGRIN AND METALLOPROTEINASE WITH THROMBOSPONDIN MOTIFS 9"/>
    <property type="match status" value="1"/>
</dbReference>
<feature type="disulfide bond" evidence="17">
    <location>
        <begin position="355"/>
        <end position="437"/>
    </location>
</feature>
<feature type="binding site" evidence="16">
    <location>
        <position position="319"/>
    </location>
    <ligand>
        <name>Ca(2+)</name>
        <dbReference type="ChEBI" id="CHEBI:29108"/>
        <label>1</label>
    </ligand>
</feature>
<dbReference type="Pfam" id="PF19030">
    <property type="entry name" value="TSP1_ADAMTS"/>
    <property type="match status" value="8"/>
</dbReference>
<feature type="binding site" evidence="16 18">
    <location>
        <position position="387"/>
    </location>
    <ligand>
        <name>Zn(2+)</name>
        <dbReference type="ChEBI" id="CHEBI:29105"/>
        <note>catalytic</note>
    </ligand>
</feature>
<keyword evidence="22" id="KW-1185">Reference proteome</keyword>
<keyword evidence="3" id="KW-0272">Extracellular matrix</keyword>
<feature type="disulfide bond" evidence="17">
    <location>
        <begin position="558"/>
        <end position="570"/>
    </location>
</feature>
<dbReference type="InterPro" id="IPR041645">
    <property type="entry name" value="ADAMTS_CR_2"/>
</dbReference>
<evidence type="ECO:0000313" key="22">
    <source>
        <dbReference type="Proteomes" id="UP000694568"/>
    </source>
</evidence>
<dbReference type="Gene3D" id="3.40.1620.60">
    <property type="match status" value="2"/>
</dbReference>
<evidence type="ECO:0000256" key="14">
    <source>
        <dbReference type="ARBA" id="ARBA00023180"/>
    </source>
</evidence>
<dbReference type="GO" id="GO:0046872">
    <property type="term" value="F:metal ion binding"/>
    <property type="evidence" value="ECO:0007669"/>
    <property type="project" value="UniProtKB-KW"/>
</dbReference>
<feature type="compositionally biased region" description="Polar residues" evidence="19">
    <location>
        <begin position="182"/>
        <end position="192"/>
    </location>
</feature>
<dbReference type="Ensembl" id="ENSSLUT00000011905.1">
    <property type="protein sequence ID" value="ENSSLUP00000011509.1"/>
    <property type="gene ID" value="ENSSLUG00000005372.1"/>
</dbReference>
<keyword evidence="2" id="KW-0964">Secreted</keyword>
<dbReference type="GO" id="GO:0031012">
    <property type="term" value="C:extracellular matrix"/>
    <property type="evidence" value="ECO:0007669"/>
    <property type="project" value="TreeGrafter"/>
</dbReference>
<dbReference type="SUPFAM" id="SSF82895">
    <property type="entry name" value="TSP-1 type 1 repeat"/>
    <property type="match status" value="9"/>
</dbReference>
<dbReference type="GO" id="GO:0004222">
    <property type="term" value="F:metalloendopeptidase activity"/>
    <property type="evidence" value="ECO:0007669"/>
    <property type="project" value="InterPro"/>
</dbReference>
<evidence type="ECO:0000256" key="11">
    <source>
        <dbReference type="ARBA" id="ARBA00023049"/>
    </source>
</evidence>
<dbReference type="GO" id="GO:0030198">
    <property type="term" value="P:extracellular matrix organization"/>
    <property type="evidence" value="ECO:0007669"/>
    <property type="project" value="InterPro"/>
</dbReference>
<dbReference type="GeneTree" id="ENSGT00940000156409"/>
<feature type="disulfide bond" evidence="17">
    <location>
        <begin position="464"/>
        <end position="486"/>
    </location>
</feature>
<feature type="region of interest" description="Disordered" evidence="19">
    <location>
        <begin position="1208"/>
        <end position="1259"/>
    </location>
</feature>
<organism evidence="21 22">
    <name type="scientific">Sander lucioperca</name>
    <name type="common">Pike-perch</name>
    <name type="synonym">Perca lucioperca</name>
    <dbReference type="NCBI Taxonomy" id="283035"/>
    <lineage>
        <taxon>Eukaryota</taxon>
        <taxon>Metazoa</taxon>
        <taxon>Chordata</taxon>
        <taxon>Craniata</taxon>
        <taxon>Vertebrata</taxon>
        <taxon>Euteleostomi</taxon>
        <taxon>Actinopterygii</taxon>
        <taxon>Neopterygii</taxon>
        <taxon>Teleostei</taxon>
        <taxon>Neoteleostei</taxon>
        <taxon>Acanthomorphata</taxon>
        <taxon>Eupercaria</taxon>
        <taxon>Perciformes</taxon>
        <taxon>Percoidei</taxon>
        <taxon>Percidae</taxon>
        <taxon>Luciopercinae</taxon>
        <taxon>Sander</taxon>
    </lineage>
</organism>
<dbReference type="Pfam" id="PF17771">
    <property type="entry name" value="ADAMTS_CR_2"/>
    <property type="match status" value="1"/>
</dbReference>
<dbReference type="PANTHER" id="PTHR13723">
    <property type="entry name" value="ADAMTS A DISINTEGRIN AND METALLOPROTEASE WITH THROMBOSPONDIN MOTIFS PROTEASE"/>
    <property type="match status" value="1"/>
</dbReference>
<dbReference type="Pfam" id="PF00090">
    <property type="entry name" value="TSP_1"/>
    <property type="match status" value="1"/>
</dbReference>
<evidence type="ECO:0000256" key="2">
    <source>
        <dbReference type="ARBA" id="ARBA00022525"/>
    </source>
</evidence>
<feature type="disulfide bond" evidence="17">
    <location>
        <begin position="481"/>
        <end position="515"/>
    </location>
</feature>
<evidence type="ECO:0000256" key="5">
    <source>
        <dbReference type="ARBA" id="ARBA00022685"/>
    </source>
</evidence>
<keyword evidence="10 16" id="KW-0862">Zinc</keyword>
<evidence type="ECO:0000256" key="8">
    <source>
        <dbReference type="ARBA" id="ARBA00022737"/>
    </source>
</evidence>
<dbReference type="Gene3D" id="2.20.100.10">
    <property type="entry name" value="Thrombospondin type-1 (TSP1) repeat"/>
    <property type="match status" value="8"/>
</dbReference>
<evidence type="ECO:0000256" key="3">
    <source>
        <dbReference type="ARBA" id="ARBA00022530"/>
    </source>
</evidence>
<name>A0A8C9XN55_SANLU</name>
<keyword evidence="13 17" id="KW-1015">Disulfide bond</keyword>
<dbReference type="GO" id="GO:0006508">
    <property type="term" value="P:proteolysis"/>
    <property type="evidence" value="ECO:0007669"/>
    <property type="project" value="UniProtKB-KW"/>
</dbReference>
<dbReference type="InterPro" id="IPR010294">
    <property type="entry name" value="ADAMTS_spacer1"/>
</dbReference>
<feature type="binding site" evidence="16">
    <location>
        <position position="440"/>
    </location>
    <ligand>
        <name>Ca(2+)</name>
        <dbReference type="ChEBI" id="CHEBI:29108"/>
        <label>1</label>
    </ligand>
</feature>
<dbReference type="Pfam" id="PF01421">
    <property type="entry name" value="Reprolysin"/>
    <property type="match status" value="1"/>
</dbReference>
<dbReference type="InterPro" id="IPR001590">
    <property type="entry name" value="Peptidase_M12B"/>
</dbReference>
<protein>
    <submittedName>
        <fullName evidence="21">ADAM metallopeptidase with thrombospondin type 1 motif 9</fullName>
    </submittedName>
</protein>
<evidence type="ECO:0000256" key="9">
    <source>
        <dbReference type="ARBA" id="ARBA00022801"/>
    </source>
</evidence>
<evidence type="ECO:0000256" key="15">
    <source>
        <dbReference type="PIRSR" id="PIRSR613273-1"/>
    </source>
</evidence>
<feature type="compositionally biased region" description="Polar residues" evidence="19">
    <location>
        <begin position="1240"/>
        <end position="1256"/>
    </location>
</feature>
<keyword evidence="16" id="KW-0106">Calcium</keyword>
<dbReference type="FunFam" id="2.20.100.10:FF:000005">
    <property type="entry name" value="ADAM metallopeptidase with thrombospondin type 1 motif 9"/>
    <property type="match status" value="5"/>
</dbReference>
<feature type="active site" evidence="15 18">
    <location>
        <position position="378"/>
    </location>
</feature>
<dbReference type="FunFam" id="2.20.100.10:FF:000006">
    <property type="entry name" value="A disintegrin and metalloproteinase with thrombospondin motifs 1"/>
    <property type="match status" value="1"/>
</dbReference>
<evidence type="ECO:0000256" key="4">
    <source>
        <dbReference type="ARBA" id="ARBA00022670"/>
    </source>
</evidence>
<dbReference type="InterPro" id="IPR050439">
    <property type="entry name" value="ADAMTS_ADAMTS-like"/>
</dbReference>
<keyword evidence="14" id="KW-0325">Glycoprotein</keyword>
<keyword evidence="7" id="KW-0732">Signal</keyword>
<dbReference type="InterPro" id="IPR036383">
    <property type="entry name" value="TSP1_rpt_sf"/>
</dbReference>
<keyword evidence="12" id="KW-0865">Zymogen</keyword>
<evidence type="ECO:0000256" key="13">
    <source>
        <dbReference type="ARBA" id="ARBA00023157"/>
    </source>
</evidence>
<dbReference type="Pfam" id="PF05986">
    <property type="entry name" value="ADAMTS_spacer1"/>
    <property type="match status" value="1"/>
</dbReference>
<dbReference type="InterPro" id="IPR024079">
    <property type="entry name" value="MetalloPept_cat_dom_sf"/>
</dbReference>
<feature type="disulfide bond" evidence="17">
    <location>
        <begin position="308"/>
        <end position="361"/>
    </location>
</feature>
<dbReference type="SUPFAM" id="SSF55486">
    <property type="entry name" value="Metalloproteases ('zincins'), catalytic domain"/>
    <property type="match status" value="1"/>
</dbReference>
<dbReference type="PROSITE" id="PS50215">
    <property type="entry name" value="ADAM_MEPRO"/>
    <property type="match status" value="1"/>
</dbReference>
<feature type="disulfide bond" evidence="17">
    <location>
        <begin position="547"/>
        <end position="585"/>
    </location>
</feature>
<evidence type="ECO:0000256" key="16">
    <source>
        <dbReference type="PIRSR" id="PIRSR613273-2"/>
    </source>
</evidence>
<feature type="disulfide bond" evidence="17">
    <location>
        <begin position="543"/>
        <end position="580"/>
    </location>
</feature>
<dbReference type="InterPro" id="IPR013273">
    <property type="entry name" value="ADAMTS/ADAMTS-like"/>
</dbReference>
<dbReference type="PRINTS" id="PR01857">
    <property type="entry name" value="ADAMTSFAMILY"/>
</dbReference>
<dbReference type="CDD" id="cd04273">
    <property type="entry name" value="ZnMc_ADAMTS_like"/>
    <property type="match status" value="1"/>
</dbReference>
<feature type="binding site" evidence="16">
    <location>
        <position position="236"/>
    </location>
    <ligand>
        <name>Ca(2+)</name>
        <dbReference type="ChEBI" id="CHEBI:29108"/>
        <label>2</label>
    </ligand>
</feature>
<dbReference type="InterPro" id="IPR002870">
    <property type="entry name" value="Peptidase_M12B_N"/>
</dbReference>
<evidence type="ECO:0000256" key="12">
    <source>
        <dbReference type="ARBA" id="ARBA00023145"/>
    </source>
</evidence>
<dbReference type="FunFam" id="2.20.100.10:FF:000010">
    <property type="entry name" value="ADAM metallopeptidase with thrombospondin type 1 motif 9"/>
    <property type="match status" value="1"/>
</dbReference>
<evidence type="ECO:0000259" key="20">
    <source>
        <dbReference type="PROSITE" id="PS50215"/>
    </source>
</evidence>
<feature type="disulfide bond" evidence="17">
    <location>
        <begin position="393"/>
        <end position="421"/>
    </location>
</feature>
<dbReference type="Gene3D" id="2.60.120.830">
    <property type="match status" value="1"/>
</dbReference>
<dbReference type="PROSITE" id="PS50092">
    <property type="entry name" value="TSP1"/>
    <property type="match status" value="9"/>
</dbReference>
<feature type="binding site" evidence="16 18">
    <location>
        <position position="377"/>
    </location>
    <ligand>
        <name>Zn(2+)</name>
        <dbReference type="ChEBI" id="CHEBI:29105"/>
        <note>catalytic</note>
    </ligand>
</feature>
<keyword evidence="11" id="KW-0482">Metalloprotease</keyword>
<dbReference type="FunFam" id="3.40.1620.60:FF:000005">
    <property type="entry name" value="ADAM metallopeptidase with thrombospondin type 1 motif 9"/>
    <property type="match status" value="1"/>
</dbReference>
<evidence type="ECO:0000256" key="7">
    <source>
        <dbReference type="ARBA" id="ARBA00022729"/>
    </source>
</evidence>
<feature type="binding site" evidence="16">
    <location>
        <position position="236"/>
    </location>
    <ligand>
        <name>Ca(2+)</name>
        <dbReference type="ChEBI" id="CHEBI:29108"/>
        <label>1</label>
    </ligand>
</feature>
<feature type="compositionally biased region" description="Basic residues" evidence="19">
    <location>
        <begin position="172"/>
        <end position="181"/>
    </location>
</feature>
<dbReference type="InterPro" id="IPR000884">
    <property type="entry name" value="TSP1_rpt"/>
</dbReference>
<evidence type="ECO:0000313" key="21">
    <source>
        <dbReference type="Ensembl" id="ENSSLUP00000011509.1"/>
    </source>
</evidence>
<feature type="domain" description="Peptidase M12B" evidence="20">
    <location>
        <begin position="233"/>
        <end position="442"/>
    </location>
</feature>
<feature type="region of interest" description="Disordered" evidence="19">
    <location>
        <begin position="168"/>
        <end position="192"/>
    </location>
</feature>
<feature type="binding site" evidence="16">
    <location>
        <position position="440"/>
    </location>
    <ligand>
        <name>Ca(2+)</name>
        <dbReference type="ChEBI" id="CHEBI:29108"/>
        <label>2</label>
    </ligand>
</feature>
<dbReference type="Proteomes" id="UP000694568">
    <property type="component" value="Unplaced"/>
</dbReference>
<keyword evidence="5" id="KW-0165">Cleavage on pair of basic residues</keyword>
<evidence type="ECO:0000256" key="18">
    <source>
        <dbReference type="PROSITE-ProRule" id="PRU00276"/>
    </source>
</evidence>
<keyword evidence="6 16" id="KW-0479">Metal-binding</keyword>
<feature type="disulfide bond" evidence="17">
    <location>
        <begin position="475"/>
        <end position="496"/>
    </location>
</feature>
<evidence type="ECO:0000256" key="10">
    <source>
        <dbReference type="ARBA" id="ARBA00022833"/>
    </source>
</evidence>
<dbReference type="SMART" id="SM00209">
    <property type="entry name" value="TSP1"/>
    <property type="match status" value="10"/>
</dbReference>
<reference evidence="21" key="1">
    <citation type="submission" date="2025-08" db="UniProtKB">
        <authorList>
            <consortium name="Ensembl"/>
        </authorList>
    </citation>
    <scope>IDENTIFICATION</scope>
</reference>
<dbReference type="FunFam" id="3.40.390.10:FF:000001">
    <property type="entry name" value="A disintegrin and metalloproteinase with thrombospondin motifs 1"/>
    <property type="match status" value="1"/>
</dbReference>
<evidence type="ECO:0000256" key="17">
    <source>
        <dbReference type="PIRSR" id="PIRSR613273-3"/>
    </source>
</evidence>
<feature type="compositionally biased region" description="Low complexity" evidence="19">
    <location>
        <begin position="1226"/>
        <end position="1239"/>
    </location>
</feature>